<organism evidence="2 3">
    <name type="scientific">Hemibagrus wyckioides</name>
    <dbReference type="NCBI Taxonomy" id="337641"/>
    <lineage>
        <taxon>Eukaryota</taxon>
        <taxon>Metazoa</taxon>
        <taxon>Chordata</taxon>
        <taxon>Craniata</taxon>
        <taxon>Vertebrata</taxon>
        <taxon>Euteleostomi</taxon>
        <taxon>Actinopterygii</taxon>
        <taxon>Neopterygii</taxon>
        <taxon>Teleostei</taxon>
        <taxon>Ostariophysi</taxon>
        <taxon>Siluriformes</taxon>
        <taxon>Bagridae</taxon>
        <taxon>Hemibagrus</taxon>
    </lineage>
</organism>
<gene>
    <name evidence="2" type="ORF">KOW79_001968</name>
</gene>
<dbReference type="InterPro" id="IPR001214">
    <property type="entry name" value="SET_dom"/>
</dbReference>
<dbReference type="EMBL" id="JAHKSW010000002">
    <property type="protein sequence ID" value="KAG7335372.1"/>
    <property type="molecule type" value="Genomic_DNA"/>
</dbReference>
<accession>A0A9D3PAC3</accession>
<comment type="caution">
    <text evidence="2">The sequence shown here is derived from an EMBL/GenBank/DDBJ whole genome shotgun (WGS) entry which is preliminary data.</text>
</comment>
<dbReference type="InterPro" id="IPR046341">
    <property type="entry name" value="SET_dom_sf"/>
</dbReference>
<reference evidence="2 3" key="1">
    <citation type="submission" date="2021-06" db="EMBL/GenBank/DDBJ databases">
        <title>Chromosome-level genome assembly of the red-tail catfish (Hemibagrus wyckioides).</title>
        <authorList>
            <person name="Shao F."/>
        </authorList>
    </citation>
    <scope>NUCLEOTIDE SEQUENCE [LARGE SCALE GENOMIC DNA]</scope>
    <source>
        <strain evidence="2">EC202008001</strain>
        <tissue evidence="2">Blood</tissue>
    </source>
</reference>
<proteinExistence type="predicted"/>
<feature type="domain" description="SET" evidence="1">
    <location>
        <begin position="54"/>
        <end position="100"/>
    </location>
</feature>
<evidence type="ECO:0000313" key="2">
    <source>
        <dbReference type="EMBL" id="KAG7335372.1"/>
    </source>
</evidence>
<evidence type="ECO:0000313" key="3">
    <source>
        <dbReference type="Proteomes" id="UP000824219"/>
    </source>
</evidence>
<keyword evidence="3" id="KW-1185">Reference proteome</keyword>
<dbReference type="Pfam" id="PF21549">
    <property type="entry name" value="PRDM2_PR"/>
    <property type="match status" value="1"/>
</dbReference>
<sequence>MRQGSCVRSVSDWCEVDFAFNCTHLVHDQPSEPDFHLPRAMTSIPHNLTFQYDSDNEVTGVFSKEFLPQGTRFGPLQGNIYAKDAVPPHANRKYFWRVSETILLDCKYSWQPSRLFTHTHSGNNAAKLVQDGISEEAPARA</sequence>
<name>A0A9D3PAC3_9TELE</name>
<protein>
    <recommendedName>
        <fullName evidence="1">SET domain-containing protein</fullName>
    </recommendedName>
</protein>
<dbReference type="Gene3D" id="2.170.270.10">
    <property type="entry name" value="SET domain"/>
    <property type="match status" value="1"/>
</dbReference>
<dbReference type="Proteomes" id="UP000824219">
    <property type="component" value="Linkage Group LG02"/>
</dbReference>
<evidence type="ECO:0000259" key="1">
    <source>
        <dbReference type="Pfam" id="PF21549"/>
    </source>
</evidence>
<dbReference type="AlphaFoldDB" id="A0A9D3PAC3"/>
<dbReference type="OrthoDB" id="7327383at2759"/>